<dbReference type="AlphaFoldDB" id="A0A061JQN7"/>
<protein>
    <submittedName>
        <fullName evidence="3">Alpha/beta hydrolase</fullName>
    </submittedName>
</protein>
<keyword evidence="1 3" id="KW-0378">Hydrolase</keyword>
<evidence type="ECO:0000313" key="3">
    <source>
        <dbReference type="EMBL" id="EWC40923.1"/>
    </source>
</evidence>
<evidence type="ECO:0000259" key="2">
    <source>
        <dbReference type="Pfam" id="PF12146"/>
    </source>
</evidence>
<dbReference type="eggNOG" id="COG2267">
    <property type="taxonomic scope" value="Bacteria"/>
</dbReference>
<dbReference type="GO" id="GO:0016787">
    <property type="term" value="F:hydrolase activity"/>
    <property type="evidence" value="ECO:0007669"/>
    <property type="project" value="UniProtKB-KW"/>
</dbReference>
<dbReference type="Gene3D" id="3.40.50.1820">
    <property type="entry name" value="alpha/beta hydrolase"/>
    <property type="match status" value="1"/>
</dbReference>
<dbReference type="GO" id="GO:0016020">
    <property type="term" value="C:membrane"/>
    <property type="evidence" value="ECO:0007669"/>
    <property type="project" value="TreeGrafter"/>
</dbReference>
<feature type="domain" description="Serine aminopeptidase S33" evidence="2">
    <location>
        <begin position="20"/>
        <end position="227"/>
    </location>
</feature>
<dbReference type="InterPro" id="IPR022742">
    <property type="entry name" value="Hydrolase_4"/>
</dbReference>
<dbReference type="InterPro" id="IPR050266">
    <property type="entry name" value="AB_hydrolase_sf"/>
</dbReference>
<dbReference type="HOGENOM" id="CLU_020336_50_3_6"/>
<dbReference type="RefSeq" id="WP_003295627.1">
    <property type="nucleotide sequence ID" value="NZ_KK020678.1"/>
</dbReference>
<comment type="caution">
    <text evidence="3">The sequence shown here is derived from an EMBL/GenBank/DDBJ whole genome shotgun (WGS) entry which is preliminary data.</text>
</comment>
<dbReference type="Proteomes" id="UP000026923">
    <property type="component" value="Unassembled WGS sequence"/>
</dbReference>
<name>A0A061JQN7_STUST</name>
<gene>
    <name evidence="3" type="ORF">B597_012095</name>
</gene>
<organism evidence="3 4">
    <name type="scientific">Stutzerimonas stutzeri KOS6</name>
    <dbReference type="NCBI Taxonomy" id="1218352"/>
    <lineage>
        <taxon>Bacteria</taxon>
        <taxon>Pseudomonadati</taxon>
        <taxon>Pseudomonadota</taxon>
        <taxon>Gammaproteobacteria</taxon>
        <taxon>Pseudomonadales</taxon>
        <taxon>Pseudomonadaceae</taxon>
        <taxon>Stutzerimonas</taxon>
    </lineage>
</organism>
<proteinExistence type="predicted"/>
<dbReference type="Pfam" id="PF12146">
    <property type="entry name" value="Hydrolase_4"/>
    <property type="match status" value="1"/>
</dbReference>
<evidence type="ECO:0000313" key="4">
    <source>
        <dbReference type="Proteomes" id="UP000026923"/>
    </source>
</evidence>
<dbReference type="InterPro" id="IPR000073">
    <property type="entry name" value="AB_hydrolase_1"/>
</dbReference>
<reference evidence="3 4" key="1">
    <citation type="journal article" date="2013" name="Genome Announc.">
        <title>Draft Genome of the Nitrogen-Fixing Bacterium Pseudomonas stutzeri Strain KOS6 Isolated from Industrial Hydrocarbon Sludge.</title>
        <authorList>
            <person name="Grigoryeva T.V."/>
            <person name="Laikov A.V."/>
            <person name="Naumova R.P."/>
            <person name="Manolov A.I."/>
            <person name="Larin A.K."/>
            <person name="Karpova I.Y."/>
            <person name="Semashko T.A."/>
            <person name="Alexeev D.G."/>
            <person name="Kostryukova E.S."/>
            <person name="Muller R."/>
            <person name="Govorun V.M."/>
        </authorList>
    </citation>
    <scope>NUCLEOTIDE SEQUENCE [LARGE SCALE GENOMIC DNA]</scope>
    <source>
        <strain evidence="3 4">KOS6</strain>
    </source>
</reference>
<accession>A0A061JQN7</accession>
<evidence type="ECO:0000256" key="1">
    <source>
        <dbReference type="ARBA" id="ARBA00022801"/>
    </source>
</evidence>
<dbReference type="SUPFAM" id="SSF53474">
    <property type="entry name" value="alpha/beta-Hydrolases"/>
    <property type="match status" value="1"/>
</dbReference>
<dbReference type="OrthoDB" id="5296151at2"/>
<sequence>MNWIEINGCVLRYQLRQVARPRATLVLIHEMGGTLESWDRHFAELPADVQVLRYDTRGAGLSEKVLNDLHIDTHVADLAALLDALDITGPVALAGVAVGAAIAIRFAACHPQRCSHLIGMAPACGVADAAREATRARAATLRHEGLRELVPALLEKTWPEPLRSDAEVFTTFRQRWLAADPEGFAATFAMLAELNLETDLPRLPARTLLVAGEHDGLRPPQEIERLAGFSTHIEALAVASGHFMPLQSPRLVLALLCDYVLEGRSGADIYRTFIAKPEHRVGASQHAA</sequence>
<dbReference type="InterPro" id="IPR029058">
    <property type="entry name" value="AB_hydrolase_fold"/>
</dbReference>
<dbReference type="PANTHER" id="PTHR43798">
    <property type="entry name" value="MONOACYLGLYCEROL LIPASE"/>
    <property type="match status" value="1"/>
</dbReference>
<dbReference type="PRINTS" id="PR00111">
    <property type="entry name" value="ABHYDROLASE"/>
</dbReference>
<dbReference type="PANTHER" id="PTHR43798:SF31">
    <property type="entry name" value="AB HYDROLASE SUPERFAMILY PROTEIN YCLE"/>
    <property type="match status" value="1"/>
</dbReference>
<dbReference type="EMBL" id="AMCZ02000014">
    <property type="protein sequence ID" value="EWC40923.1"/>
    <property type="molecule type" value="Genomic_DNA"/>
</dbReference>